<evidence type="ECO:0000256" key="1">
    <source>
        <dbReference type="SAM" id="MobiDB-lite"/>
    </source>
</evidence>
<dbReference type="Proteomes" id="UP000187203">
    <property type="component" value="Unassembled WGS sequence"/>
</dbReference>
<keyword evidence="3" id="KW-1185">Reference proteome</keyword>
<proteinExistence type="predicted"/>
<name>A0A1R3IW32_9ROSI</name>
<feature type="compositionally biased region" description="Basic and acidic residues" evidence="1">
    <location>
        <begin position="133"/>
        <end position="144"/>
    </location>
</feature>
<protein>
    <submittedName>
        <fullName evidence="2">Uncharacterized protein</fullName>
    </submittedName>
</protein>
<evidence type="ECO:0000313" key="2">
    <source>
        <dbReference type="EMBL" id="OMO86788.1"/>
    </source>
</evidence>
<feature type="region of interest" description="Disordered" evidence="1">
    <location>
        <begin position="46"/>
        <end position="153"/>
    </location>
</feature>
<evidence type="ECO:0000313" key="3">
    <source>
        <dbReference type="Proteomes" id="UP000187203"/>
    </source>
</evidence>
<organism evidence="2 3">
    <name type="scientific">Corchorus olitorius</name>
    <dbReference type="NCBI Taxonomy" id="93759"/>
    <lineage>
        <taxon>Eukaryota</taxon>
        <taxon>Viridiplantae</taxon>
        <taxon>Streptophyta</taxon>
        <taxon>Embryophyta</taxon>
        <taxon>Tracheophyta</taxon>
        <taxon>Spermatophyta</taxon>
        <taxon>Magnoliopsida</taxon>
        <taxon>eudicotyledons</taxon>
        <taxon>Gunneridae</taxon>
        <taxon>Pentapetalae</taxon>
        <taxon>rosids</taxon>
        <taxon>malvids</taxon>
        <taxon>Malvales</taxon>
        <taxon>Malvaceae</taxon>
        <taxon>Grewioideae</taxon>
        <taxon>Apeibeae</taxon>
        <taxon>Corchorus</taxon>
    </lineage>
</organism>
<feature type="compositionally biased region" description="Basic and acidic residues" evidence="1">
    <location>
        <begin position="51"/>
        <end position="63"/>
    </location>
</feature>
<sequence length="167" mass="18529">MTNKSSFHQESASQQKAAFKSTYADFQDDNMVAGSKDFRAELMDTNMVQGREGREVSLKKNASDSKSGSMQAEERHSKEQTFSFNAKKIVADSGGESKIGKKWKRAARTLTKERSGHSSLVSGKKRGGLKDLGLNERKKSREDGEIGPESISEFNTPQLAEMLFLKD</sequence>
<gene>
    <name evidence="2" type="ORF">COLO4_20931</name>
</gene>
<dbReference type="AlphaFoldDB" id="A0A1R3IW32"/>
<dbReference type="EMBL" id="AWUE01017513">
    <property type="protein sequence ID" value="OMO86788.1"/>
    <property type="molecule type" value="Genomic_DNA"/>
</dbReference>
<reference evidence="3" key="1">
    <citation type="submission" date="2013-09" db="EMBL/GenBank/DDBJ databases">
        <title>Corchorus olitorius genome sequencing.</title>
        <authorList>
            <person name="Alam M."/>
            <person name="Haque M.S."/>
            <person name="Islam M.S."/>
            <person name="Emdad E.M."/>
            <person name="Islam M.M."/>
            <person name="Ahmed B."/>
            <person name="Halim A."/>
            <person name="Hossen Q.M.M."/>
            <person name="Hossain M.Z."/>
            <person name="Ahmed R."/>
            <person name="Khan M.M."/>
            <person name="Islam R."/>
            <person name="Rashid M.M."/>
            <person name="Khan S.A."/>
            <person name="Rahman M.S."/>
            <person name="Alam M."/>
            <person name="Yahiya A.S."/>
            <person name="Khan M.S."/>
            <person name="Azam M.S."/>
            <person name="Haque T."/>
            <person name="Lashkar M.Z.H."/>
            <person name="Akhand A.I."/>
            <person name="Morshed G."/>
            <person name="Roy S."/>
            <person name="Uddin K.S."/>
            <person name="Rabeya T."/>
            <person name="Hossain A.S."/>
            <person name="Chowdhury A."/>
            <person name="Snigdha A.R."/>
            <person name="Mortoza M.S."/>
            <person name="Matin S.A."/>
            <person name="Hoque S.M.E."/>
            <person name="Islam M.K."/>
            <person name="Roy D.K."/>
            <person name="Haider R."/>
            <person name="Moosa M.M."/>
            <person name="Elias S.M."/>
            <person name="Hasan A.M."/>
            <person name="Jahan S."/>
            <person name="Shafiuddin M."/>
            <person name="Mahmood N."/>
            <person name="Shommy N.S."/>
        </authorList>
    </citation>
    <scope>NUCLEOTIDE SEQUENCE [LARGE SCALE GENOMIC DNA]</scope>
    <source>
        <strain evidence="3">cv. O-4</strain>
    </source>
</reference>
<comment type="caution">
    <text evidence="2">The sequence shown here is derived from an EMBL/GenBank/DDBJ whole genome shotgun (WGS) entry which is preliminary data.</text>
</comment>
<accession>A0A1R3IW32</accession>